<dbReference type="EMBL" id="LVZM01000050">
    <property type="protein sequence ID" value="OUC50042.1"/>
    <property type="molecule type" value="Genomic_DNA"/>
</dbReference>
<organism evidence="1 2">
    <name type="scientific">Trichinella nativa</name>
    <dbReference type="NCBI Taxonomy" id="6335"/>
    <lineage>
        <taxon>Eukaryota</taxon>
        <taxon>Metazoa</taxon>
        <taxon>Ecdysozoa</taxon>
        <taxon>Nematoda</taxon>
        <taxon>Enoplea</taxon>
        <taxon>Dorylaimia</taxon>
        <taxon>Trichinellida</taxon>
        <taxon>Trichinellidae</taxon>
        <taxon>Trichinella</taxon>
    </lineage>
</organism>
<proteinExistence type="predicted"/>
<evidence type="ECO:0000313" key="1">
    <source>
        <dbReference type="EMBL" id="OUC50042.1"/>
    </source>
</evidence>
<dbReference type="AlphaFoldDB" id="A0A1Y3EXX3"/>
<dbReference type="Proteomes" id="UP000243006">
    <property type="component" value="Unassembled WGS sequence"/>
</dbReference>
<feature type="non-terminal residue" evidence="1">
    <location>
        <position position="1"/>
    </location>
</feature>
<gene>
    <name evidence="1" type="ORF">D917_04829</name>
</gene>
<evidence type="ECO:0000313" key="2">
    <source>
        <dbReference type="Proteomes" id="UP000243006"/>
    </source>
</evidence>
<name>A0A1Y3EXX3_9BILA</name>
<protein>
    <submittedName>
        <fullName evidence="1">Uncharacterized protein</fullName>
    </submittedName>
</protein>
<reference evidence="1 2" key="1">
    <citation type="submission" date="2015-04" db="EMBL/GenBank/DDBJ databases">
        <title>Draft genome of the roundworm Trichinella nativa.</title>
        <authorList>
            <person name="Mitreva M."/>
        </authorList>
    </citation>
    <scope>NUCLEOTIDE SEQUENCE [LARGE SCALE GENOMIC DNA]</scope>
    <source>
        <strain evidence="1 2">ISS45</strain>
    </source>
</reference>
<accession>A0A1Y3EXX3</accession>
<sequence length="187" mass="22085">TTFFDNAKQQKGQFNEFFLQFQCEGVNSDAQVLMRAGVGLKFSPDELVYGGRCNQTRRLANSKKTTCPRFRSLNRTRKTNKLQMRSSPIVAESTSTALRLNEKNYHEFTGYTELQQCFFTARKHTDYYCFWNQQLARVTSESSCNFEKIQPRSRDETRYGDDQSNRYLLQSHVWIFSRMLPFRSSQW</sequence>
<comment type="caution">
    <text evidence="1">The sequence shown here is derived from an EMBL/GenBank/DDBJ whole genome shotgun (WGS) entry which is preliminary data.</text>
</comment>